<sequence>MVWKSRQALRVVDGFIAAVNAHDARSAAQLLHPDVTYIDSVGGRIRGRDDCALALERFAHLDDLFTMHIDKKTVTLPEVLLTGFTTARDPRLASKTLWRAEVRDGMLYAWQSFGRGNPPPLARMLMQKRPAPTGGSFASLLVGTP</sequence>
<dbReference type="EMBL" id="BMID01000001">
    <property type="protein sequence ID" value="GGA01262.1"/>
    <property type="molecule type" value="Genomic_DNA"/>
</dbReference>
<accession>A0ABQ1F7Y1</accession>
<evidence type="ECO:0000313" key="2">
    <source>
        <dbReference type="EMBL" id="GGA01262.1"/>
    </source>
</evidence>
<organism evidence="2 3">
    <name type="scientific">Blastomonas marina</name>
    <dbReference type="NCBI Taxonomy" id="1867408"/>
    <lineage>
        <taxon>Bacteria</taxon>
        <taxon>Pseudomonadati</taxon>
        <taxon>Pseudomonadota</taxon>
        <taxon>Alphaproteobacteria</taxon>
        <taxon>Sphingomonadales</taxon>
        <taxon>Sphingomonadaceae</taxon>
        <taxon>Blastomonas</taxon>
    </lineage>
</organism>
<protein>
    <recommendedName>
        <fullName evidence="1">SnoaL-like domain-containing protein</fullName>
    </recommendedName>
</protein>
<dbReference type="RefSeq" id="WP_188641424.1">
    <property type="nucleotide sequence ID" value="NZ_BMID01000001.1"/>
</dbReference>
<evidence type="ECO:0000313" key="3">
    <source>
        <dbReference type="Proteomes" id="UP000603317"/>
    </source>
</evidence>
<name>A0ABQ1F7Y1_9SPHN</name>
<evidence type="ECO:0000259" key="1">
    <source>
        <dbReference type="Pfam" id="PF12680"/>
    </source>
</evidence>
<reference evidence="3" key="1">
    <citation type="journal article" date="2019" name="Int. J. Syst. Evol. Microbiol.">
        <title>The Global Catalogue of Microorganisms (GCM) 10K type strain sequencing project: providing services to taxonomists for standard genome sequencing and annotation.</title>
        <authorList>
            <consortium name="The Broad Institute Genomics Platform"/>
            <consortium name="The Broad Institute Genome Sequencing Center for Infectious Disease"/>
            <person name="Wu L."/>
            <person name="Ma J."/>
        </authorList>
    </citation>
    <scope>NUCLEOTIDE SEQUENCE [LARGE SCALE GENOMIC DNA]</scope>
    <source>
        <strain evidence="3">CGMCC 1.15297</strain>
    </source>
</reference>
<keyword evidence="3" id="KW-1185">Reference proteome</keyword>
<proteinExistence type="predicted"/>
<dbReference type="Gene3D" id="3.10.450.50">
    <property type="match status" value="1"/>
</dbReference>
<dbReference type="Proteomes" id="UP000603317">
    <property type="component" value="Unassembled WGS sequence"/>
</dbReference>
<comment type="caution">
    <text evidence="2">The sequence shown here is derived from an EMBL/GenBank/DDBJ whole genome shotgun (WGS) entry which is preliminary data.</text>
</comment>
<dbReference type="SUPFAM" id="SSF54427">
    <property type="entry name" value="NTF2-like"/>
    <property type="match status" value="1"/>
</dbReference>
<feature type="domain" description="SnoaL-like" evidence="1">
    <location>
        <begin position="12"/>
        <end position="72"/>
    </location>
</feature>
<gene>
    <name evidence="2" type="ORF">GCM10010923_07430</name>
</gene>
<dbReference type="InterPro" id="IPR032710">
    <property type="entry name" value="NTF2-like_dom_sf"/>
</dbReference>
<dbReference type="Pfam" id="PF12680">
    <property type="entry name" value="SnoaL_2"/>
    <property type="match status" value="1"/>
</dbReference>
<dbReference type="InterPro" id="IPR037401">
    <property type="entry name" value="SnoaL-like"/>
</dbReference>